<evidence type="ECO:0000256" key="2">
    <source>
        <dbReference type="SAM" id="Phobius"/>
    </source>
</evidence>
<gene>
    <name evidence="3" type="ORF">BCT49_24475</name>
</gene>
<feature type="transmembrane region" description="Helical" evidence="2">
    <location>
        <begin position="487"/>
        <end position="509"/>
    </location>
</feature>
<organism evidence="3 4">
    <name type="scientific">Vibrio lentus</name>
    <dbReference type="NCBI Taxonomy" id="136468"/>
    <lineage>
        <taxon>Bacteria</taxon>
        <taxon>Pseudomonadati</taxon>
        <taxon>Pseudomonadota</taxon>
        <taxon>Gammaproteobacteria</taxon>
        <taxon>Vibrionales</taxon>
        <taxon>Vibrionaceae</taxon>
        <taxon>Vibrio</taxon>
    </lineage>
</organism>
<dbReference type="PANTHER" id="PTHR32309:SF13">
    <property type="entry name" value="FERRIC ENTEROBACTIN TRANSPORT PROTEIN FEPE"/>
    <property type="match status" value="1"/>
</dbReference>
<keyword evidence="2" id="KW-0472">Membrane</keyword>
<dbReference type="EMBL" id="MCZK01000065">
    <property type="protein sequence ID" value="PMM74063.1"/>
    <property type="molecule type" value="Genomic_DNA"/>
</dbReference>
<dbReference type="AlphaFoldDB" id="A0A2N7KEH7"/>
<protein>
    <recommendedName>
        <fullName evidence="5">Lipopolysaccharide biosynthesis protein</fullName>
    </recommendedName>
</protein>
<evidence type="ECO:0000256" key="1">
    <source>
        <dbReference type="SAM" id="Coils"/>
    </source>
</evidence>
<keyword evidence="1" id="KW-0175">Coiled coil</keyword>
<name>A0A2N7KEH7_9VIBR</name>
<dbReference type="RefSeq" id="WP_102434416.1">
    <property type="nucleotide sequence ID" value="NZ_CAWNVI010000065.1"/>
</dbReference>
<proteinExistence type="predicted"/>
<evidence type="ECO:0008006" key="5">
    <source>
        <dbReference type="Google" id="ProtNLM"/>
    </source>
</evidence>
<comment type="caution">
    <text evidence="3">The sequence shown here is derived from an EMBL/GenBank/DDBJ whole genome shotgun (WGS) entry which is preliminary data.</text>
</comment>
<dbReference type="Proteomes" id="UP000235406">
    <property type="component" value="Unassembled WGS sequence"/>
</dbReference>
<dbReference type="InterPro" id="IPR050445">
    <property type="entry name" value="Bact_polysacc_biosynth/exp"/>
</dbReference>
<feature type="coiled-coil region" evidence="1">
    <location>
        <begin position="72"/>
        <end position="99"/>
    </location>
</feature>
<evidence type="ECO:0000313" key="4">
    <source>
        <dbReference type="Proteomes" id="UP000235406"/>
    </source>
</evidence>
<reference evidence="4" key="1">
    <citation type="submission" date="2016-07" db="EMBL/GenBank/DDBJ databases">
        <title>Nontailed viruses are major unrecognized killers of bacteria in the ocean.</title>
        <authorList>
            <person name="Kauffman K."/>
            <person name="Hussain F."/>
            <person name="Yang J."/>
            <person name="Arevalo P."/>
            <person name="Brown J."/>
            <person name="Cutler M."/>
            <person name="Kelly L."/>
            <person name="Polz M.F."/>
        </authorList>
    </citation>
    <scope>NUCLEOTIDE SEQUENCE [LARGE SCALE GENOMIC DNA]</scope>
    <source>
        <strain evidence="4">10N.261.46.F8</strain>
    </source>
</reference>
<keyword evidence="2" id="KW-1133">Transmembrane helix</keyword>
<accession>A0A2N7KEH7</accession>
<keyword evidence="2" id="KW-0812">Transmembrane</keyword>
<evidence type="ECO:0000313" key="3">
    <source>
        <dbReference type="EMBL" id="PMM74063.1"/>
    </source>
</evidence>
<dbReference type="PANTHER" id="PTHR32309">
    <property type="entry name" value="TYROSINE-PROTEIN KINASE"/>
    <property type="match status" value="1"/>
</dbReference>
<dbReference type="GO" id="GO:0004713">
    <property type="term" value="F:protein tyrosine kinase activity"/>
    <property type="evidence" value="ECO:0007669"/>
    <property type="project" value="TreeGrafter"/>
</dbReference>
<dbReference type="GO" id="GO:0005886">
    <property type="term" value="C:plasma membrane"/>
    <property type="evidence" value="ECO:0007669"/>
    <property type="project" value="TreeGrafter"/>
</dbReference>
<feature type="transmembrane region" description="Helical" evidence="2">
    <location>
        <begin position="155"/>
        <end position="173"/>
    </location>
</feature>
<sequence length="516" mass="58500">MTIEEKFEQFRKSVKPGQFNSTEFLIQQAEVLKGVDVELSTRILRRVQNLNKQDLTATVKKINQQTKIPQKEANHSQQNEQVESKIAAVEQEQGQVLNENNSETKKDGVAINSDNSVNYSSVVVNKQEENLDSQETSSFEAKHSFNLSFFNQNPFSIFVIVPVIIFSLYQILWATPRYESRTQVIVQQPDGMATMDAGMALLSGLGVNTTNSDTQLVKAYIYSNDMLEYLDKELSLRQHFESSEVDFFSRMHGWHSREDFMDYFASRVTVEIDEKSQIISVYAQSFTPEFATQLAETIENKAEWYINDIGHQLAEAQLKFIKGEHTVVERRLQKAQADLLKFQQQHNLLSPETEGAALSEIAYRLEGEIATKKAELTALLSIMSNSAPQVKGLNNQIYALQKQLKSEKKRLTSNTSKSGSEQLNNLPISEVLSKFADLKIDLELAVKGFTSSTISLEKSRIEAYRQLKYLVLVEQATIPEDDTYPAVMYNISLLSVLLMLVYGVGRIIITTVKELK</sequence>